<dbReference type="STRING" id="1745343.A0A2J6Q9T7"/>
<sequence>MSRSWSSSHSFILTCRSFLLNFIELCSVPFHSFFHTSTSLTLHTFSTVIMKNFGSIFTLLAVSACVVSGRAIASSEDSLEARAPLGTATEVFARSPEKEKAAKEAATDDAASTSATGKKSKAGKGSHASAANSTALNSTALNSTALNSTALNSTALNSTALNSTGAAVSSSTSTATPKKAKGAANPKKGSAVGSDVAGQLESELAKLGGGLGLRNLPVLEARKGKKKNSTAVASGAAAAGTGAAKKKAKAAKAKNAKGTGAAATVSASP</sequence>
<evidence type="ECO:0000313" key="2">
    <source>
        <dbReference type="EMBL" id="PMD23038.1"/>
    </source>
</evidence>
<feature type="region of interest" description="Disordered" evidence="1">
    <location>
        <begin position="168"/>
        <end position="194"/>
    </location>
</feature>
<evidence type="ECO:0000313" key="3">
    <source>
        <dbReference type="Proteomes" id="UP000235672"/>
    </source>
</evidence>
<name>A0A2J6Q9T7_9HELO</name>
<accession>A0A2J6Q9T7</accession>
<feature type="region of interest" description="Disordered" evidence="1">
    <location>
        <begin position="222"/>
        <end position="244"/>
    </location>
</feature>
<feature type="compositionally biased region" description="Low complexity" evidence="1">
    <location>
        <begin position="108"/>
        <end position="117"/>
    </location>
</feature>
<dbReference type="AlphaFoldDB" id="A0A2J6Q9T7"/>
<dbReference type="OrthoDB" id="3564988at2759"/>
<feature type="compositionally biased region" description="Basic and acidic residues" evidence="1">
    <location>
        <begin position="95"/>
        <end position="106"/>
    </location>
</feature>
<feature type="region of interest" description="Disordered" evidence="1">
    <location>
        <begin position="90"/>
        <end position="131"/>
    </location>
</feature>
<reference evidence="2 3" key="1">
    <citation type="submission" date="2016-05" db="EMBL/GenBank/DDBJ databases">
        <title>A degradative enzymes factory behind the ericoid mycorrhizal symbiosis.</title>
        <authorList>
            <consortium name="DOE Joint Genome Institute"/>
            <person name="Martino E."/>
            <person name="Morin E."/>
            <person name="Grelet G."/>
            <person name="Kuo A."/>
            <person name="Kohler A."/>
            <person name="Daghino S."/>
            <person name="Barry K."/>
            <person name="Choi C."/>
            <person name="Cichocki N."/>
            <person name="Clum A."/>
            <person name="Copeland A."/>
            <person name="Hainaut M."/>
            <person name="Haridas S."/>
            <person name="Labutti K."/>
            <person name="Lindquist E."/>
            <person name="Lipzen A."/>
            <person name="Khouja H.-R."/>
            <person name="Murat C."/>
            <person name="Ohm R."/>
            <person name="Olson A."/>
            <person name="Spatafora J."/>
            <person name="Veneault-Fourrey C."/>
            <person name="Henrissat B."/>
            <person name="Grigoriev I."/>
            <person name="Martin F."/>
            <person name="Perotto S."/>
        </authorList>
    </citation>
    <scope>NUCLEOTIDE SEQUENCE [LARGE SCALE GENOMIC DNA]</scope>
    <source>
        <strain evidence="2 3">UAMH 7357</strain>
    </source>
</reference>
<feature type="compositionally biased region" description="Low complexity" evidence="1">
    <location>
        <begin position="229"/>
        <end position="243"/>
    </location>
</feature>
<dbReference type="Proteomes" id="UP000235672">
    <property type="component" value="Unassembled WGS sequence"/>
</dbReference>
<protein>
    <submittedName>
        <fullName evidence="2">Uncharacterized protein</fullName>
    </submittedName>
</protein>
<gene>
    <name evidence="2" type="ORF">NA56DRAFT_85263</name>
</gene>
<feature type="compositionally biased region" description="Low complexity" evidence="1">
    <location>
        <begin position="168"/>
        <end position="191"/>
    </location>
</feature>
<dbReference type="EMBL" id="KZ613476">
    <property type="protein sequence ID" value="PMD23038.1"/>
    <property type="molecule type" value="Genomic_DNA"/>
</dbReference>
<proteinExistence type="predicted"/>
<organism evidence="2 3">
    <name type="scientific">Hyaloscypha hepaticicola</name>
    <dbReference type="NCBI Taxonomy" id="2082293"/>
    <lineage>
        <taxon>Eukaryota</taxon>
        <taxon>Fungi</taxon>
        <taxon>Dikarya</taxon>
        <taxon>Ascomycota</taxon>
        <taxon>Pezizomycotina</taxon>
        <taxon>Leotiomycetes</taxon>
        <taxon>Helotiales</taxon>
        <taxon>Hyaloscyphaceae</taxon>
        <taxon>Hyaloscypha</taxon>
    </lineage>
</organism>
<keyword evidence="3" id="KW-1185">Reference proteome</keyword>
<evidence type="ECO:0000256" key="1">
    <source>
        <dbReference type="SAM" id="MobiDB-lite"/>
    </source>
</evidence>